<dbReference type="Proteomes" id="UP000233551">
    <property type="component" value="Unassembled WGS sequence"/>
</dbReference>
<dbReference type="EMBL" id="MTKT01002967">
    <property type="protein sequence ID" value="OWM76829.1"/>
    <property type="molecule type" value="Genomic_DNA"/>
</dbReference>
<evidence type="ECO:0000313" key="4">
    <source>
        <dbReference type="Proteomes" id="UP000197138"/>
    </source>
</evidence>
<evidence type="ECO:0000313" key="2">
    <source>
        <dbReference type="EMBL" id="OWM76829.1"/>
    </source>
</evidence>
<dbReference type="Proteomes" id="UP000197138">
    <property type="component" value="Unassembled WGS sequence"/>
</dbReference>
<evidence type="ECO:0000256" key="1">
    <source>
        <dbReference type="SAM" id="MobiDB-lite"/>
    </source>
</evidence>
<evidence type="ECO:0000313" key="5">
    <source>
        <dbReference type="Proteomes" id="UP000233551"/>
    </source>
</evidence>
<feature type="region of interest" description="Disordered" evidence="1">
    <location>
        <begin position="79"/>
        <end position="104"/>
    </location>
</feature>
<reference evidence="3 5" key="3">
    <citation type="submission" date="2017-11" db="EMBL/GenBank/DDBJ databases">
        <title>De-novo sequencing of pomegranate (Punica granatum L.) genome.</title>
        <authorList>
            <person name="Akparov Z."/>
            <person name="Amiraslanov A."/>
            <person name="Hajiyeva S."/>
            <person name="Abbasov M."/>
            <person name="Kaur K."/>
            <person name="Hamwieh A."/>
            <person name="Solovyev V."/>
            <person name="Salamov A."/>
            <person name="Braich B."/>
            <person name="Kosarev P."/>
            <person name="Mahmoud A."/>
            <person name="Hajiyev E."/>
            <person name="Babayeva S."/>
            <person name="Izzatullayeva V."/>
            <person name="Mammadov A."/>
            <person name="Mammadov A."/>
            <person name="Sharifova S."/>
            <person name="Ojaghi J."/>
            <person name="Eynullazada K."/>
            <person name="Bayramov B."/>
            <person name="Abdulazimova A."/>
            <person name="Shahmuradov I."/>
        </authorList>
    </citation>
    <scope>NUCLEOTIDE SEQUENCE [LARGE SCALE GENOMIC DNA]</scope>
    <source>
        <strain evidence="3">AG2017</strain>
        <strain evidence="5">cv. AG2017</strain>
        <tissue evidence="3">Leaf</tissue>
    </source>
</reference>
<proteinExistence type="predicted"/>
<reference evidence="4" key="1">
    <citation type="journal article" date="2017" name="Plant J.">
        <title>The pomegranate (Punica granatum L.) genome and the genomics of punicalagin biosynthesis.</title>
        <authorList>
            <person name="Qin G."/>
            <person name="Xu C."/>
            <person name="Ming R."/>
            <person name="Tang H."/>
            <person name="Guyot R."/>
            <person name="Kramer E.M."/>
            <person name="Hu Y."/>
            <person name="Yi X."/>
            <person name="Qi Y."/>
            <person name="Xu X."/>
            <person name="Gao Z."/>
            <person name="Pan H."/>
            <person name="Jian J."/>
            <person name="Tian Y."/>
            <person name="Yue Z."/>
            <person name="Xu Y."/>
        </authorList>
    </citation>
    <scope>NUCLEOTIDE SEQUENCE [LARGE SCALE GENOMIC DNA]</scope>
    <source>
        <strain evidence="4">cv. Dabenzi</strain>
    </source>
</reference>
<dbReference type="EMBL" id="PGOL01000093">
    <property type="protein sequence ID" value="PKI77387.1"/>
    <property type="molecule type" value="Genomic_DNA"/>
</dbReference>
<evidence type="ECO:0000313" key="3">
    <source>
        <dbReference type="EMBL" id="PKI77387.1"/>
    </source>
</evidence>
<keyword evidence="5" id="KW-1185">Reference proteome</keyword>
<protein>
    <submittedName>
        <fullName evidence="2">Uncharacterized protein</fullName>
    </submittedName>
</protein>
<organism evidence="2 4">
    <name type="scientific">Punica granatum</name>
    <name type="common">Pomegranate</name>
    <dbReference type="NCBI Taxonomy" id="22663"/>
    <lineage>
        <taxon>Eukaryota</taxon>
        <taxon>Viridiplantae</taxon>
        <taxon>Streptophyta</taxon>
        <taxon>Embryophyta</taxon>
        <taxon>Tracheophyta</taxon>
        <taxon>Spermatophyta</taxon>
        <taxon>Magnoliopsida</taxon>
        <taxon>eudicotyledons</taxon>
        <taxon>Gunneridae</taxon>
        <taxon>Pentapetalae</taxon>
        <taxon>rosids</taxon>
        <taxon>malvids</taxon>
        <taxon>Myrtales</taxon>
        <taxon>Lythraceae</taxon>
        <taxon>Punica</taxon>
    </lineage>
</organism>
<sequence length="104" mass="10954">MTRDREFADALVSGSAARGDRAVVTKRNKELEEALDGGVTAQGARVMDALVVVAVVEKRPPKGDSRRAMGFFYRGAKNDRLKSSSGHGGEDDSGCPSAGRGGCR</sequence>
<gene>
    <name evidence="2" type="ORF">CDL15_Pgr023715</name>
    <name evidence="3" type="ORF">CRG98_002217</name>
</gene>
<comment type="caution">
    <text evidence="2">The sequence shown here is derived from an EMBL/GenBank/DDBJ whole genome shotgun (WGS) entry which is preliminary data.</text>
</comment>
<dbReference type="AlphaFoldDB" id="A0A218WWF0"/>
<reference evidence="2" key="2">
    <citation type="submission" date="2017-06" db="EMBL/GenBank/DDBJ databases">
        <title>The pomegranate genome and the genomics of punicalagin biosynthesis.</title>
        <authorList>
            <person name="Xu C."/>
        </authorList>
    </citation>
    <scope>NUCLEOTIDE SEQUENCE [LARGE SCALE GENOMIC DNA]</scope>
    <source>
        <tissue evidence="2">Fresh leaf</tissue>
    </source>
</reference>
<accession>A0A218WWF0</accession>
<name>A0A218WWF0_PUNGR</name>